<proteinExistence type="predicted"/>
<accession>A0A9E6ZLG9</accession>
<sequence>MKLKAVLFLFSLLALFLVFSYSYVNEMEGLWVIEKVKIGGEEITPVGRWVRINKDFTQQSGNGWYQHSVGTWHYNTHSDELTFENINGYADNYEPFKVKIKNNKMYWSREEEGENVEVILKRSDFLPQSHIDKIMGVWDLTRATENGVDITLQLDPASKRYIYYRWDKRFVAQNTPGGPLSGIYNINGHKPEMDMIFDGENCKREKWSFKIEQDSLILTSIASEKKMELKYKRINYFPE</sequence>
<evidence type="ECO:0000313" key="2">
    <source>
        <dbReference type="Proteomes" id="UP000831290"/>
    </source>
</evidence>
<dbReference type="Proteomes" id="UP000831290">
    <property type="component" value="Chromosome"/>
</dbReference>
<evidence type="ECO:0000313" key="1">
    <source>
        <dbReference type="EMBL" id="UOB16789.1"/>
    </source>
</evidence>
<gene>
    <name evidence="1" type="ORF">MQE35_13715</name>
</gene>
<protein>
    <submittedName>
        <fullName evidence="1">Uncharacterized protein</fullName>
    </submittedName>
</protein>
<dbReference type="KEGG" id="fbm:MQE35_13715"/>
<dbReference type="EMBL" id="CP094358">
    <property type="protein sequence ID" value="UOB16789.1"/>
    <property type="molecule type" value="Genomic_DNA"/>
</dbReference>
<dbReference type="RefSeq" id="WP_255842026.1">
    <property type="nucleotide sequence ID" value="NZ_CP094358.1"/>
</dbReference>
<keyword evidence="2" id="KW-1185">Reference proteome</keyword>
<dbReference type="AlphaFoldDB" id="A0A9E6ZLG9"/>
<name>A0A9E6ZLG9_9FLAO</name>
<organism evidence="1 2">
    <name type="scientific">Abyssalbus ytuae</name>
    <dbReference type="NCBI Taxonomy" id="2926907"/>
    <lineage>
        <taxon>Bacteria</taxon>
        <taxon>Pseudomonadati</taxon>
        <taxon>Bacteroidota</taxon>
        <taxon>Flavobacteriia</taxon>
        <taxon>Flavobacteriales</taxon>
        <taxon>Flavobacteriaceae</taxon>
        <taxon>Abyssalbus</taxon>
    </lineage>
</organism>
<reference evidence="1" key="1">
    <citation type="submission" date="2022-03" db="EMBL/GenBank/DDBJ databases">
        <title>Description of Abyssus ytuae gen. nov., sp. nov., a novel member of the family Flavobacteriaceae isolated from the sediment of Mariana Trench.</title>
        <authorList>
            <person name="Zhang J."/>
            <person name="Xu X."/>
        </authorList>
    </citation>
    <scope>NUCLEOTIDE SEQUENCE</scope>
    <source>
        <strain evidence="1">MT3330</strain>
    </source>
</reference>